<dbReference type="EMBL" id="CP048000">
    <property type="protein sequence ID" value="QHQ59942.1"/>
    <property type="molecule type" value="Genomic_DNA"/>
</dbReference>
<dbReference type="Proteomes" id="UP000464314">
    <property type="component" value="Chromosome"/>
</dbReference>
<gene>
    <name evidence="2" type="ORF">Ana3638_03390</name>
</gene>
<accession>A0A6P1TIM4</accession>
<keyword evidence="1" id="KW-1133">Transmembrane helix</keyword>
<feature type="transmembrane region" description="Helical" evidence="1">
    <location>
        <begin position="150"/>
        <end position="175"/>
    </location>
</feature>
<reference evidence="2 3" key="1">
    <citation type="submission" date="2020-01" db="EMBL/GenBank/DDBJ databases">
        <title>Genome analysis of Anaerocolumna sp. CBA3638.</title>
        <authorList>
            <person name="Kim J."/>
            <person name="Roh S.W."/>
        </authorList>
    </citation>
    <scope>NUCLEOTIDE SEQUENCE [LARGE SCALE GENOMIC DNA]</scope>
    <source>
        <strain evidence="2 3">CBA3638</strain>
    </source>
</reference>
<keyword evidence="1" id="KW-0472">Membrane</keyword>
<feature type="transmembrane region" description="Helical" evidence="1">
    <location>
        <begin position="88"/>
        <end position="108"/>
    </location>
</feature>
<feature type="transmembrane region" description="Helical" evidence="1">
    <location>
        <begin position="114"/>
        <end position="138"/>
    </location>
</feature>
<feature type="transmembrane region" description="Helical" evidence="1">
    <location>
        <begin position="181"/>
        <end position="202"/>
    </location>
</feature>
<dbReference type="InterPro" id="IPR006938">
    <property type="entry name" value="DUF624"/>
</dbReference>
<proteinExistence type="predicted"/>
<keyword evidence="1" id="KW-0812">Transmembrane</keyword>
<evidence type="ECO:0000313" key="3">
    <source>
        <dbReference type="Proteomes" id="UP000464314"/>
    </source>
</evidence>
<protein>
    <submittedName>
        <fullName evidence="2">DUF624 domain-containing protein</fullName>
    </submittedName>
</protein>
<name>A0A6P1TIM4_9FIRM</name>
<dbReference type="Pfam" id="PF04854">
    <property type="entry name" value="DUF624"/>
    <property type="match status" value="1"/>
</dbReference>
<keyword evidence="3" id="KW-1185">Reference proteome</keyword>
<organism evidence="2 3">
    <name type="scientific">Anaerocolumna sedimenticola</name>
    <dbReference type="NCBI Taxonomy" id="2696063"/>
    <lineage>
        <taxon>Bacteria</taxon>
        <taxon>Bacillati</taxon>
        <taxon>Bacillota</taxon>
        <taxon>Clostridia</taxon>
        <taxon>Lachnospirales</taxon>
        <taxon>Lachnospiraceae</taxon>
        <taxon>Anaerocolumna</taxon>
    </lineage>
</organism>
<evidence type="ECO:0000313" key="2">
    <source>
        <dbReference type="EMBL" id="QHQ59942.1"/>
    </source>
</evidence>
<feature type="transmembrane region" description="Helical" evidence="1">
    <location>
        <begin position="37"/>
        <end position="58"/>
    </location>
</feature>
<evidence type="ECO:0000256" key="1">
    <source>
        <dbReference type="SAM" id="Phobius"/>
    </source>
</evidence>
<dbReference type="RefSeq" id="WP_161836778.1">
    <property type="nucleotide sequence ID" value="NZ_CP048000.1"/>
</dbReference>
<dbReference type="AlphaFoldDB" id="A0A6P1TIM4"/>
<dbReference type="KEGG" id="anr:Ana3638_03390"/>
<sequence length="212" mass="24381">MSELGKKTRDKQRLFTPDSGGIYNYIEKFFDMAALSIIWLITSLPLVTMGASTAALYYTVHKVIRQDRGYLLQEFIHSFKVNLKEGTVLLLILGGTGFILQLNIGILYSLTDGLFGLFFIIFYLFLHIWMIGIGIYTYPLLSRFEMNFGWILKLAVYMTVRYLPVTLFLLLILAIGLGLIYYFPVLIILIPSWIILAVSYLMEPILEKHRTT</sequence>